<dbReference type="EMBL" id="JACCKD010000006">
    <property type="protein sequence ID" value="MBA0127299.1"/>
    <property type="molecule type" value="Genomic_DNA"/>
</dbReference>
<dbReference type="InterPro" id="IPR001091">
    <property type="entry name" value="RM_Methyltransferase"/>
</dbReference>
<keyword evidence="3 11" id="KW-0808">Transferase</keyword>
<dbReference type="PRINTS" id="PR00508">
    <property type="entry name" value="S21N4MTFRASE"/>
</dbReference>
<keyword evidence="5" id="KW-0680">Restriction system</keyword>
<dbReference type="GO" id="GO:0003677">
    <property type="term" value="F:DNA binding"/>
    <property type="evidence" value="ECO:0007669"/>
    <property type="project" value="UniProtKB-KW"/>
</dbReference>
<evidence type="ECO:0000259" key="10">
    <source>
        <dbReference type="Pfam" id="PF01555"/>
    </source>
</evidence>
<evidence type="ECO:0000256" key="2">
    <source>
        <dbReference type="ARBA" id="ARBA00022603"/>
    </source>
</evidence>
<keyword evidence="12" id="KW-1185">Reference proteome</keyword>
<dbReference type="Pfam" id="PF01555">
    <property type="entry name" value="N6_N4_Mtase"/>
    <property type="match status" value="1"/>
</dbReference>
<dbReference type="RefSeq" id="WP_180894112.1">
    <property type="nucleotide sequence ID" value="NZ_JACCKD010000006.1"/>
</dbReference>
<keyword evidence="2 11" id="KW-0489">Methyltransferase</keyword>
<protein>
    <recommendedName>
        <fullName evidence="8">Methyltransferase</fullName>
        <ecNumber evidence="8">2.1.1.-</ecNumber>
    </recommendedName>
</protein>
<keyword evidence="6" id="KW-0238">DNA-binding</keyword>
<dbReference type="Proteomes" id="UP000582974">
    <property type="component" value="Unassembled WGS sequence"/>
</dbReference>
<accession>A0A838ADC9</accession>
<dbReference type="GO" id="GO:0008170">
    <property type="term" value="F:N-methyltransferase activity"/>
    <property type="evidence" value="ECO:0007669"/>
    <property type="project" value="InterPro"/>
</dbReference>
<dbReference type="InterPro" id="IPR017985">
    <property type="entry name" value="MeTrfase_CN4_CS"/>
</dbReference>
<dbReference type="PROSITE" id="PS00093">
    <property type="entry name" value="N4_MTASE"/>
    <property type="match status" value="1"/>
</dbReference>
<evidence type="ECO:0000256" key="3">
    <source>
        <dbReference type="ARBA" id="ARBA00022679"/>
    </source>
</evidence>
<dbReference type="GO" id="GO:0009307">
    <property type="term" value="P:DNA restriction-modification system"/>
    <property type="evidence" value="ECO:0007669"/>
    <property type="project" value="UniProtKB-KW"/>
</dbReference>
<proteinExistence type="inferred from homology"/>
<name>A0A838ADC9_9PSEU</name>
<gene>
    <name evidence="11" type="ORF">H0B56_17250</name>
</gene>
<dbReference type="Gene3D" id="3.40.50.150">
    <property type="entry name" value="Vaccinia Virus protein VP39"/>
    <property type="match status" value="1"/>
</dbReference>
<evidence type="ECO:0000256" key="6">
    <source>
        <dbReference type="ARBA" id="ARBA00023125"/>
    </source>
</evidence>
<keyword evidence="4" id="KW-0949">S-adenosyl-L-methionine</keyword>
<reference evidence="11 12" key="1">
    <citation type="submission" date="2020-07" db="EMBL/GenBank/DDBJ databases">
        <title>Genome of Haloechinothrix sp.</title>
        <authorList>
            <person name="Tang S.-K."/>
            <person name="Yang L."/>
            <person name="Zhu W.-Y."/>
        </authorList>
    </citation>
    <scope>NUCLEOTIDE SEQUENCE [LARGE SCALE GENOMIC DNA]</scope>
    <source>
        <strain evidence="11 12">YIM 98757</strain>
    </source>
</reference>
<dbReference type="GO" id="GO:0015667">
    <property type="term" value="F:site-specific DNA-methyltransferase (cytosine-N4-specific) activity"/>
    <property type="evidence" value="ECO:0007669"/>
    <property type="project" value="UniProtKB-EC"/>
</dbReference>
<comment type="caution">
    <text evidence="11">The sequence shown here is derived from an EMBL/GenBank/DDBJ whole genome shotgun (WGS) entry which is preliminary data.</text>
</comment>
<comment type="catalytic activity">
    <reaction evidence="7">
        <text>a 2'-deoxycytidine in DNA + S-adenosyl-L-methionine = an N(4)-methyl-2'-deoxycytidine in DNA + S-adenosyl-L-homocysteine + H(+)</text>
        <dbReference type="Rhea" id="RHEA:16857"/>
        <dbReference type="Rhea" id="RHEA-COMP:11369"/>
        <dbReference type="Rhea" id="RHEA-COMP:13674"/>
        <dbReference type="ChEBI" id="CHEBI:15378"/>
        <dbReference type="ChEBI" id="CHEBI:57856"/>
        <dbReference type="ChEBI" id="CHEBI:59789"/>
        <dbReference type="ChEBI" id="CHEBI:85452"/>
        <dbReference type="ChEBI" id="CHEBI:137933"/>
        <dbReference type="EC" id="2.1.1.113"/>
    </reaction>
</comment>
<evidence type="ECO:0000256" key="8">
    <source>
        <dbReference type="RuleBase" id="RU362026"/>
    </source>
</evidence>
<comment type="similarity">
    <text evidence="1">Belongs to the N(4)/N(6)-methyltransferase family. N(4) subfamily.</text>
</comment>
<evidence type="ECO:0000256" key="9">
    <source>
        <dbReference type="SAM" id="MobiDB-lite"/>
    </source>
</evidence>
<evidence type="ECO:0000256" key="4">
    <source>
        <dbReference type="ARBA" id="ARBA00022691"/>
    </source>
</evidence>
<evidence type="ECO:0000313" key="11">
    <source>
        <dbReference type="EMBL" id="MBA0127299.1"/>
    </source>
</evidence>
<evidence type="ECO:0000256" key="1">
    <source>
        <dbReference type="ARBA" id="ARBA00010203"/>
    </source>
</evidence>
<evidence type="ECO:0000256" key="5">
    <source>
        <dbReference type="ARBA" id="ARBA00022747"/>
    </source>
</evidence>
<sequence>MPTTYYRDDTITLYTGDAVDTLATLPHASVDCIVTSPPYWGLRDYGTGLWVGGDPACLHSAGRETTQPRTINPRGSYPNSAVERDGHPQQCRRCGAWRTDRQYGRESTPEEYVRAIRDVFAELHRVLTETGCVWLNLGDSYSAEPPGHTSEPMRASTLAGKHAAAPLRDSIRRNGTNRSRSLPRKNLYGIPWRVALALQDDGWILRNAIIWHKPNAMPESVRDRLSCRYETLFLLVKNDCYYFDLDSIRESYTTDRPLSRKIRYGGNKDNTIKLSWTPQGKGKNPGDVWSISTRPLREAHCAPFPIDIPLRCIAAGCPEGGRVLDPFSGAGTTGLAARQLGRFYQGIDLRRDYHDIAIRRLGFTALHDRSAAA</sequence>
<dbReference type="SUPFAM" id="SSF53335">
    <property type="entry name" value="S-adenosyl-L-methionine-dependent methyltransferases"/>
    <property type="match status" value="1"/>
</dbReference>
<dbReference type="InterPro" id="IPR002941">
    <property type="entry name" value="DNA_methylase_N4/N6"/>
</dbReference>
<dbReference type="AlphaFoldDB" id="A0A838ADC9"/>
<feature type="domain" description="DNA methylase N-4/N-6" evidence="10">
    <location>
        <begin position="30"/>
        <end position="358"/>
    </location>
</feature>
<dbReference type="EC" id="2.1.1.-" evidence="8"/>
<evidence type="ECO:0000256" key="7">
    <source>
        <dbReference type="ARBA" id="ARBA00049120"/>
    </source>
</evidence>
<feature type="region of interest" description="Disordered" evidence="9">
    <location>
        <begin position="64"/>
        <end position="87"/>
    </location>
</feature>
<dbReference type="InterPro" id="IPR029063">
    <property type="entry name" value="SAM-dependent_MTases_sf"/>
</dbReference>
<evidence type="ECO:0000313" key="12">
    <source>
        <dbReference type="Proteomes" id="UP000582974"/>
    </source>
</evidence>
<feature type="region of interest" description="Disordered" evidence="9">
    <location>
        <begin position="144"/>
        <end position="163"/>
    </location>
</feature>
<organism evidence="11 12">
    <name type="scientific">Haloechinothrix aidingensis</name>
    <dbReference type="NCBI Taxonomy" id="2752311"/>
    <lineage>
        <taxon>Bacteria</taxon>
        <taxon>Bacillati</taxon>
        <taxon>Actinomycetota</taxon>
        <taxon>Actinomycetes</taxon>
        <taxon>Pseudonocardiales</taxon>
        <taxon>Pseudonocardiaceae</taxon>
        <taxon>Haloechinothrix</taxon>
    </lineage>
</organism>
<dbReference type="GO" id="GO:0032259">
    <property type="term" value="P:methylation"/>
    <property type="evidence" value="ECO:0007669"/>
    <property type="project" value="UniProtKB-KW"/>
</dbReference>